<reference evidence="1 2" key="1">
    <citation type="submission" date="2018-08" db="EMBL/GenBank/DDBJ databases">
        <title>Actinomadura jelena sp. nov., a novel Actinomycete isolated from soil in Chad.</title>
        <authorList>
            <person name="Shi L."/>
        </authorList>
    </citation>
    <scope>NUCLEOTIDE SEQUENCE [LARGE SCALE GENOMIC DNA]</scope>
    <source>
        <strain evidence="1 2">NEAU-G17</strain>
    </source>
</reference>
<sequence length="240" mass="26672">MTTNTPYTPLATARRLHVLGDWDHAAALLDADQSTEALELKAEILYERLLFQLEGMDAAADAIAALDPETPQARLLAARLAYTRLMFKLDPLPDDYETAEGGYRFASSVRETHGWAEFHWGALLDNIREDADTAKVHYDKALEAAVQEGDSILESIVLRHVAWHVIEAGNREEGLQMLRRSLHLRCAVGLRPQIAAAQLLLATELPKTDPERTTLIEAAQKTANDLNLTWVKSALENLPT</sequence>
<dbReference type="Proteomes" id="UP000261811">
    <property type="component" value="Unassembled WGS sequence"/>
</dbReference>
<dbReference type="AlphaFoldDB" id="A0A372JKG1"/>
<evidence type="ECO:0000313" key="1">
    <source>
        <dbReference type="EMBL" id="RFU40485.1"/>
    </source>
</evidence>
<dbReference type="EMBL" id="QURH01000283">
    <property type="protein sequence ID" value="RFU40485.1"/>
    <property type="molecule type" value="Genomic_DNA"/>
</dbReference>
<dbReference type="SUPFAM" id="SSF48452">
    <property type="entry name" value="TPR-like"/>
    <property type="match status" value="1"/>
</dbReference>
<gene>
    <name evidence="1" type="ORF">DZF91_16835</name>
</gene>
<organism evidence="1 2">
    <name type="scientific">Actinomadura logoneensis</name>
    <dbReference type="NCBI Taxonomy" id="2293572"/>
    <lineage>
        <taxon>Bacteria</taxon>
        <taxon>Bacillati</taxon>
        <taxon>Actinomycetota</taxon>
        <taxon>Actinomycetes</taxon>
        <taxon>Streptosporangiales</taxon>
        <taxon>Thermomonosporaceae</taxon>
        <taxon>Actinomadura</taxon>
    </lineage>
</organism>
<comment type="caution">
    <text evidence="1">The sequence shown here is derived from an EMBL/GenBank/DDBJ whole genome shotgun (WGS) entry which is preliminary data.</text>
</comment>
<evidence type="ECO:0000313" key="2">
    <source>
        <dbReference type="Proteomes" id="UP000261811"/>
    </source>
</evidence>
<proteinExistence type="predicted"/>
<name>A0A372JKG1_9ACTN</name>
<evidence type="ECO:0008006" key="3">
    <source>
        <dbReference type="Google" id="ProtNLM"/>
    </source>
</evidence>
<dbReference type="RefSeq" id="WP_117358408.1">
    <property type="nucleotide sequence ID" value="NZ_QURH01000283.1"/>
</dbReference>
<accession>A0A372JKG1</accession>
<dbReference type="OrthoDB" id="3477672at2"/>
<dbReference type="InterPro" id="IPR011990">
    <property type="entry name" value="TPR-like_helical_dom_sf"/>
</dbReference>
<protein>
    <recommendedName>
        <fullName evidence="3">Tetratricopeptide repeat protein</fullName>
    </recommendedName>
</protein>
<keyword evidence="2" id="KW-1185">Reference proteome</keyword>